<dbReference type="Proteomes" id="UP000286045">
    <property type="component" value="Unassembled WGS sequence"/>
</dbReference>
<accession>A0A439CN58</accession>
<keyword evidence="3" id="KW-1185">Reference proteome</keyword>
<gene>
    <name evidence="2" type="ORF">EKO27_g11516</name>
</gene>
<reference evidence="2 3" key="1">
    <citation type="submission" date="2018-12" db="EMBL/GenBank/DDBJ databases">
        <title>Draft genome sequence of Xylaria grammica IHI A82.</title>
        <authorList>
            <person name="Buettner E."/>
            <person name="Kellner H."/>
        </authorList>
    </citation>
    <scope>NUCLEOTIDE SEQUENCE [LARGE SCALE GENOMIC DNA]</scope>
    <source>
        <strain evidence="2 3">IHI A82</strain>
    </source>
</reference>
<comment type="caution">
    <text evidence="2">The sequence shown here is derived from an EMBL/GenBank/DDBJ whole genome shotgun (WGS) entry which is preliminary data.</text>
</comment>
<sequence length="339" mass="36149">MAESPVIPLPLTQNIPRHQRAQSVQSVEGLKGPELEKWKSRVPKTGNSPMVPKPLFSSAKCVVEAERTAPTSQAPITITSSAGLPTVAESPMSSTVVSTNANPTPISPSPSLFPMPPPADGIVTSPFRLLPEYDGQYPGGTAATPGELYLLAEYPYHSDSNSGIIATNAYHDKLGLDSARVTECGGTFRRDARAPASTGSRAHGTGHGREPSAPAGPIPNPGSPAAESQFAPRPRQQEEDDLQRGRREHAWKRQSQHQQPATRAEPRAGLVPRDEHGARGLRRERVAAAEAIRRAQHAAEALRVAVARVEPRGAEPHSYHVANKESIGSSTTIVQTAGF</sequence>
<evidence type="ECO:0000313" key="2">
    <source>
        <dbReference type="EMBL" id="RWA03588.1"/>
    </source>
</evidence>
<feature type="compositionally biased region" description="Polar residues" evidence="1">
    <location>
        <begin position="17"/>
        <end position="26"/>
    </location>
</feature>
<evidence type="ECO:0000256" key="1">
    <source>
        <dbReference type="SAM" id="MobiDB-lite"/>
    </source>
</evidence>
<feature type="region of interest" description="Disordered" evidence="1">
    <location>
        <begin position="17"/>
        <end position="53"/>
    </location>
</feature>
<feature type="non-terminal residue" evidence="2">
    <location>
        <position position="339"/>
    </location>
</feature>
<dbReference type="AlphaFoldDB" id="A0A439CN58"/>
<organism evidence="2 3">
    <name type="scientific">Xylaria grammica</name>
    <dbReference type="NCBI Taxonomy" id="363999"/>
    <lineage>
        <taxon>Eukaryota</taxon>
        <taxon>Fungi</taxon>
        <taxon>Dikarya</taxon>
        <taxon>Ascomycota</taxon>
        <taxon>Pezizomycotina</taxon>
        <taxon>Sordariomycetes</taxon>
        <taxon>Xylariomycetidae</taxon>
        <taxon>Xylariales</taxon>
        <taxon>Xylariaceae</taxon>
        <taxon>Xylaria</taxon>
    </lineage>
</organism>
<proteinExistence type="predicted"/>
<feature type="region of interest" description="Disordered" evidence="1">
    <location>
        <begin position="187"/>
        <end position="280"/>
    </location>
</feature>
<protein>
    <submittedName>
        <fullName evidence="2">Uncharacterized protein</fullName>
    </submittedName>
</protein>
<evidence type="ECO:0000313" key="3">
    <source>
        <dbReference type="Proteomes" id="UP000286045"/>
    </source>
</evidence>
<feature type="compositionally biased region" description="Basic residues" evidence="1">
    <location>
        <begin position="246"/>
        <end position="255"/>
    </location>
</feature>
<dbReference type="EMBL" id="RYZI01000747">
    <property type="protein sequence ID" value="RWA03588.1"/>
    <property type="molecule type" value="Genomic_DNA"/>
</dbReference>
<name>A0A439CN58_9PEZI</name>